<dbReference type="SUPFAM" id="SSF49299">
    <property type="entry name" value="PKD domain"/>
    <property type="match status" value="1"/>
</dbReference>
<dbReference type="Gene3D" id="2.60.120.380">
    <property type="match status" value="1"/>
</dbReference>
<dbReference type="Pfam" id="PF18911">
    <property type="entry name" value="PKD_4"/>
    <property type="match status" value="1"/>
</dbReference>
<sequence length="494" mass="52261">MKQHAFRRLLVAGLAVAAALATPATANAAAPSNDDFGTATAVTALPFKATQDIGEATASADDPTSCNSYVAWSVWYDYTAASDGFVRALPSSTGTLPFVAVYTGERGALTQVPGACAAWNTGPSTTFPVTAGQTYHIMLFQQYSGAGQQATLDLATVPREPNDDFAAATPATLPGTYSGDLTRSSAEPGEAAPTCDPGADHSVWYRYTPDRTRSISVEARSRWSPSVTVYRGATRDALSEVDCVSAGGGNKRPVFTATAGQQYWIRVADDAEGASWYEIRLTTAPALTPNANTWPNTPSVFDDVSFSVNPGDRLGRPLVSGELRFGDGTSVTLTGNNTQVTHRYAADGDYRVEISATTDDGRSGTGSQTLHVETHDVTLTGLSMPAQARVGQTKPVKVSVVNNRYDEKVVVSLRRKTDSGYYQEVGTLTQWVPAGGRVDFPFAYTYTAADAAAGQAEFEVVANIDGRYDGDNHAADNRLTAVTVVRAQSGVRAS</sequence>
<dbReference type="InterPro" id="IPR006311">
    <property type="entry name" value="TAT_signal"/>
</dbReference>
<gene>
    <name evidence="3" type="ORF">CF165_27280</name>
</gene>
<feature type="signal peptide" evidence="1">
    <location>
        <begin position="1"/>
        <end position="28"/>
    </location>
</feature>
<proteinExistence type="predicted"/>
<keyword evidence="4" id="KW-1185">Reference proteome</keyword>
<dbReference type="AlphaFoldDB" id="A0A229SZ45"/>
<dbReference type="RefSeq" id="WP_093950422.1">
    <property type="nucleotide sequence ID" value="NZ_NMUL01000030.1"/>
</dbReference>
<feature type="domain" description="PKD" evidence="2">
    <location>
        <begin position="315"/>
        <end position="379"/>
    </location>
</feature>
<comment type="caution">
    <text evidence="3">The sequence shown here is derived from an EMBL/GenBank/DDBJ whole genome shotgun (WGS) entry which is preliminary data.</text>
</comment>
<evidence type="ECO:0000259" key="2">
    <source>
        <dbReference type="PROSITE" id="PS50093"/>
    </source>
</evidence>
<dbReference type="PROSITE" id="PS50093">
    <property type="entry name" value="PKD"/>
    <property type="match status" value="1"/>
</dbReference>
<dbReference type="OrthoDB" id="5241464at2"/>
<evidence type="ECO:0000313" key="4">
    <source>
        <dbReference type="Proteomes" id="UP000215199"/>
    </source>
</evidence>
<dbReference type="Proteomes" id="UP000215199">
    <property type="component" value="Unassembled WGS sequence"/>
</dbReference>
<evidence type="ECO:0000256" key="1">
    <source>
        <dbReference type="SAM" id="SignalP"/>
    </source>
</evidence>
<dbReference type="InterPro" id="IPR000601">
    <property type="entry name" value="PKD_dom"/>
</dbReference>
<dbReference type="InterPro" id="IPR013783">
    <property type="entry name" value="Ig-like_fold"/>
</dbReference>
<dbReference type="GO" id="GO:0005975">
    <property type="term" value="P:carbohydrate metabolic process"/>
    <property type="evidence" value="ECO:0007669"/>
    <property type="project" value="UniProtKB-ARBA"/>
</dbReference>
<dbReference type="EMBL" id="NMUL01000030">
    <property type="protein sequence ID" value="OXM64053.1"/>
    <property type="molecule type" value="Genomic_DNA"/>
</dbReference>
<feature type="chain" id="PRO_5012104532" description="PKD domain-containing protein" evidence="1">
    <location>
        <begin position="29"/>
        <end position="494"/>
    </location>
</feature>
<protein>
    <recommendedName>
        <fullName evidence="2">PKD domain-containing protein</fullName>
    </recommendedName>
</protein>
<dbReference type="InterPro" id="IPR035986">
    <property type="entry name" value="PKD_dom_sf"/>
</dbReference>
<organism evidence="3 4">
    <name type="scientific">Amycolatopsis vastitatis</name>
    <dbReference type="NCBI Taxonomy" id="1905142"/>
    <lineage>
        <taxon>Bacteria</taxon>
        <taxon>Bacillati</taxon>
        <taxon>Actinomycetota</taxon>
        <taxon>Actinomycetes</taxon>
        <taxon>Pseudonocardiales</taxon>
        <taxon>Pseudonocardiaceae</taxon>
        <taxon>Amycolatopsis</taxon>
    </lineage>
</organism>
<keyword evidence="1" id="KW-0732">Signal</keyword>
<accession>A0A229SZ45</accession>
<name>A0A229SZ45_9PSEU</name>
<dbReference type="PROSITE" id="PS51318">
    <property type="entry name" value="TAT"/>
    <property type="match status" value="1"/>
</dbReference>
<dbReference type="Gene3D" id="2.60.40.10">
    <property type="entry name" value="Immunoglobulins"/>
    <property type="match status" value="1"/>
</dbReference>
<evidence type="ECO:0000313" key="3">
    <source>
        <dbReference type="EMBL" id="OXM64053.1"/>
    </source>
</evidence>
<reference evidence="4" key="1">
    <citation type="submission" date="2017-07" db="EMBL/GenBank/DDBJ databases">
        <title>Comparative genome mining reveals phylogenetic distribution patterns of secondary metabolites in Amycolatopsis.</title>
        <authorList>
            <person name="Adamek M."/>
            <person name="Alanjary M."/>
            <person name="Sales-Ortells H."/>
            <person name="Goodfellow M."/>
            <person name="Bull A.T."/>
            <person name="Kalinowski J."/>
            <person name="Ziemert N."/>
        </authorList>
    </citation>
    <scope>NUCLEOTIDE SEQUENCE [LARGE SCALE GENOMIC DNA]</scope>
    <source>
        <strain evidence="4">H5</strain>
    </source>
</reference>